<feature type="domain" description="Thioesterase" evidence="3">
    <location>
        <begin position="51"/>
        <end position="125"/>
    </location>
</feature>
<dbReference type="InterPro" id="IPR029069">
    <property type="entry name" value="HotDog_dom_sf"/>
</dbReference>
<dbReference type="SUPFAM" id="SSF54637">
    <property type="entry name" value="Thioesterase/thiol ester dehydrase-isomerase"/>
    <property type="match status" value="1"/>
</dbReference>
<comment type="caution">
    <text evidence="4">The sequence shown here is derived from an EMBL/GenBank/DDBJ whole genome shotgun (WGS) entry which is preliminary data.</text>
</comment>
<evidence type="ECO:0000256" key="2">
    <source>
        <dbReference type="ARBA" id="ARBA00022801"/>
    </source>
</evidence>
<dbReference type="AlphaFoldDB" id="A0A5C6U0R4"/>
<dbReference type="Proteomes" id="UP000321832">
    <property type="component" value="Unassembled WGS sequence"/>
</dbReference>
<keyword evidence="2" id="KW-0378">Hydrolase</keyword>
<evidence type="ECO:0000256" key="1">
    <source>
        <dbReference type="ARBA" id="ARBA00008324"/>
    </source>
</evidence>
<sequence length="150" mass="16107">MNAPGVPEGFTELRLGGEFVKANGPLYERFDGDTYQLGFRVEQRHCNTMRICHGGMMATFCDMLLPITAIRRVGSLGERFLPTVSLDIDYLAPSPLDAWVQGEAQVLRTTRTMVFAQGLVTADGEPVARVSGVFKIGAAFAVPPAGGDAG</sequence>
<dbReference type="InterPro" id="IPR006683">
    <property type="entry name" value="Thioestr_dom"/>
</dbReference>
<dbReference type="EMBL" id="VOPW01000001">
    <property type="protein sequence ID" value="TXC66542.1"/>
    <property type="molecule type" value="Genomic_DNA"/>
</dbReference>
<dbReference type="GO" id="GO:0047617">
    <property type="term" value="F:fatty acyl-CoA hydrolase activity"/>
    <property type="evidence" value="ECO:0007669"/>
    <property type="project" value="InterPro"/>
</dbReference>
<organism evidence="4 5">
    <name type="scientific">Piscinibacter aquaticus</name>
    <dbReference type="NCBI Taxonomy" id="392597"/>
    <lineage>
        <taxon>Bacteria</taxon>
        <taxon>Pseudomonadati</taxon>
        <taxon>Pseudomonadota</taxon>
        <taxon>Betaproteobacteria</taxon>
        <taxon>Burkholderiales</taxon>
        <taxon>Sphaerotilaceae</taxon>
        <taxon>Piscinibacter</taxon>
    </lineage>
</organism>
<protein>
    <submittedName>
        <fullName evidence="4">PaaI family thioesterase</fullName>
    </submittedName>
</protein>
<dbReference type="Pfam" id="PF03061">
    <property type="entry name" value="4HBT"/>
    <property type="match status" value="1"/>
</dbReference>
<comment type="similarity">
    <text evidence="1">Belongs to the thioesterase PaaI family.</text>
</comment>
<dbReference type="InterPro" id="IPR039298">
    <property type="entry name" value="ACOT13"/>
</dbReference>
<dbReference type="Gene3D" id="3.10.129.10">
    <property type="entry name" value="Hotdog Thioesterase"/>
    <property type="match status" value="1"/>
</dbReference>
<proteinExistence type="inferred from homology"/>
<evidence type="ECO:0000313" key="4">
    <source>
        <dbReference type="EMBL" id="TXC66542.1"/>
    </source>
</evidence>
<keyword evidence="5" id="KW-1185">Reference proteome</keyword>
<dbReference type="PANTHER" id="PTHR21660:SF1">
    <property type="entry name" value="ACYL-COENZYME A THIOESTERASE 13"/>
    <property type="match status" value="1"/>
</dbReference>
<gene>
    <name evidence="4" type="ORF">FSC37_13950</name>
</gene>
<reference evidence="4 5" key="1">
    <citation type="submission" date="2019-08" db="EMBL/GenBank/DDBJ databases">
        <authorList>
            <person name="Khan S.A."/>
            <person name="Jeon C.O."/>
            <person name="Jeong S.E."/>
        </authorList>
    </citation>
    <scope>NUCLEOTIDE SEQUENCE [LARGE SCALE GENOMIC DNA]</scope>
    <source>
        <strain evidence="5">IMCC1728</strain>
    </source>
</reference>
<name>A0A5C6U0R4_9BURK</name>
<evidence type="ECO:0000313" key="5">
    <source>
        <dbReference type="Proteomes" id="UP000321832"/>
    </source>
</evidence>
<dbReference type="PANTHER" id="PTHR21660">
    <property type="entry name" value="THIOESTERASE SUPERFAMILY MEMBER-RELATED"/>
    <property type="match status" value="1"/>
</dbReference>
<dbReference type="CDD" id="cd03443">
    <property type="entry name" value="PaaI_thioesterase"/>
    <property type="match status" value="1"/>
</dbReference>
<accession>A0A5C6U0R4</accession>
<evidence type="ECO:0000259" key="3">
    <source>
        <dbReference type="Pfam" id="PF03061"/>
    </source>
</evidence>